<accession>A0AAV8VLX5</accession>
<dbReference type="EMBL" id="JANEYG010000060">
    <property type="protein sequence ID" value="KAJ8914947.1"/>
    <property type="molecule type" value="Genomic_DNA"/>
</dbReference>
<evidence type="ECO:0000256" key="2">
    <source>
        <dbReference type="PROSITE-ProRule" id="PRU00497"/>
    </source>
</evidence>
<dbReference type="GO" id="GO:0031012">
    <property type="term" value="C:extracellular matrix"/>
    <property type="evidence" value="ECO:0007669"/>
    <property type="project" value="TreeGrafter"/>
</dbReference>
<sequence>VHLVVGAVFLNAVGIVFGVPSLYSDYHGEYAASYDNYVPRPYAFEYGVSDPHTGDHKSQWETKDAAGVVRGSYSLLEPDGTTRIVDYIADDHGFRAVVRKIGIHGQSVESHGGAVETSAVIQPIVVPEAQQIPIHVEQPIQATQPLGIDQSVYLQQPILQGNIGNTEVWEQGPIFQSYDGNAKHYQTLLPQQNQYTVQLPKTESVYIESPKQEFGWQESYVQPLAQPEKLRIYSQEPQLVSGPAVPKEVYYTLNTEFGSPGGKSAISFNQPETVITSQEKLVEPVILQKNVYNQNQLQYPATNVKLVEPYQNQWPIQNQRLESSYPSQNQILVQNQEQNYGQINGGGWYPQSETSQNQGYQGITGNLQDDSEYTNYS</sequence>
<keyword evidence="6" id="KW-1185">Reference proteome</keyword>
<keyword evidence="1 2" id="KW-0193">Cuticle</keyword>
<dbReference type="PROSITE" id="PS00233">
    <property type="entry name" value="CHIT_BIND_RR_1"/>
    <property type="match status" value="1"/>
</dbReference>
<dbReference type="InterPro" id="IPR051217">
    <property type="entry name" value="Insect_Cuticle_Struc_Prot"/>
</dbReference>
<dbReference type="GO" id="GO:0005615">
    <property type="term" value="C:extracellular space"/>
    <property type="evidence" value="ECO:0007669"/>
    <property type="project" value="TreeGrafter"/>
</dbReference>
<organism evidence="5 6">
    <name type="scientific">Exocentrus adspersus</name>
    <dbReference type="NCBI Taxonomy" id="1586481"/>
    <lineage>
        <taxon>Eukaryota</taxon>
        <taxon>Metazoa</taxon>
        <taxon>Ecdysozoa</taxon>
        <taxon>Arthropoda</taxon>
        <taxon>Hexapoda</taxon>
        <taxon>Insecta</taxon>
        <taxon>Pterygota</taxon>
        <taxon>Neoptera</taxon>
        <taxon>Endopterygota</taxon>
        <taxon>Coleoptera</taxon>
        <taxon>Polyphaga</taxon>
        <taxon>Cucujiformia</taxon>
        <taxon>Chrysomeloidea</taxon>
        <taxon>Cerambycidae</taxon>
        <taxon>Lamiinae</taxon>
        <taxon>Acanthocinini</taxon>
        <taxon>Exocentrus</taxon>
    </lineage>
</organism>
<dbReference type="InterPro" id="IPR031311">
    <property type="entry name" value="CHIT_BIND_RR_consensus"/>
</dbReference>
<feature type="region of interest" description="Disordered" evidence="3">
    <location>
        <begin position="343"/>
        <end position="377"/>
    </location>
</feature>
<feature type="signal peptide" evidence="4">
    <location>
        <begin position="1"/>
        <end position="18"/>
    </location>
</feature>
<evidence type="ECO:0008006" key="7">
    <source>
        <dbReference type="Google" id="ProtNLM"/>
    </source>
</evidence>
<feature type="chain" id="PRO_5043563842" description="Cuticle protein" evidence="4">
    <location>
        <begin position="19"/>
        <end position="377"/>
    </location>
</feature>
<evidence type="ECO:0000256" key="1">
    <source>
        <dbReference type="ARBA" id="ARBA00022460"/>
    </source>
</evidence>
<dbReference type="PANTHER" id="PTHR12236">
    <property type="entry name" value="STRUCTURAL CONTITUENT OF CUTICLE"/>
    <property type="match status" value="1"/>
</dbReference>
<dbReference type="PRINTS" id="PR00947">
    <property type="entry name" value="CUTICLE"/>
</dbReference>
<dbReference type="Pfam" id="PF00379">
    <property type="entry name" value="Chitin_bind_4"/>
    <property type="match status" value="1"/>
</dbReference>
<feature type="non-terminal residue" evidence="5">
    <location>
        <position position="1"/>
    </location>
</feature>
<evidence type="ECO:0000256" key="3">
    <source>
        <dbReference type="SAM" id="MobiDB-lite"/>
    </source>
</evidence>
<evidence type="ECO:0000313" key="5">
    <source>
        <dbReference type="EMBL" id="KAJ8914947.1"/>
    </source>
</evidence>
<comment type="caution">
    <text evidence="5">The sequence shown here is derived from an EMBL/GenBank/DDBJ whole genome shotgun (WGS) entry which is preliminary data.</text>
</comment>
<protein>
    <recommendedName>
        <fullName evidence="7">Cuticle protein</fullName>
    </recommendedName>
</protein>
<evidence type="ECO:0000256" key="4">
    <source>
        <dbReference type="SAM" id="SignalP"/>
    </source>
</evidence>
<evidence type="ECO:0000313" key="6">
    <source>
        <dbReference type="Proteomes" id="UP001159042"/>
    </source>
</evidence>
<dbReference type="GO" id="GO:0042302">
    <property type="term" value="F:structural constituent of cuticle"/>
    <property type="evidence" value="ECO:0007669"/>
    <property type="project" value="UniProtKB-UniRule"/>
</dbReference>
<dbReference type="InterPro" id="IPR000618">
    <property type="entry name" value="Insect_cuticle"/>
</dbReference>
<gene>
    <name evidence="5" type="ORF">NQ315_002471</name>
</gene>
<dbReference type="AlphaFoldDB" id="A0AAV8VLX5"/>
<dbReference type="PANTHER" id="PTHR12236:SF86">
    <property type="entry name" value="CCP84AC-RELATED"/>
    <property type="match status" value="1"/>
</dbReference>
<dbReference type="PROSITE" id="PS51155">
    <property type="entry name" value="CHIT_BIND_RR_2"/>
    <property type="match status" value="1"/>
</dbReference>
<proteinExistence type="predicted"/>
<feature type="compositionally biased region" description="Polar residues" evidence="3">
    <location>
        <begin position="351"/>
        <end position="377"/>
    </location>
</feature>
<reference evidence="5 6" key="1">
    <citation type="journal article" date="2023" name="Insect Mol. Biol.">
        <title>Genome sequencing provides insights into the evolution of gene families encoding plant cell wall-degrading enzymes in longhorned beetles.</title>
        <authorList>
            <person name="Shin N.R."/>
            <person name="Okamura Y."/>
            <person name="Kirsch R."/>
            <person name="Pauchet Y."/>
        </authorList>
    </citation>
    <scope>NUCLEOTIDE SEQUENCE [LARGE SCALE GENOMIC DNA]</scope>
    <source>
        <strain evidence="5">EAD_L_NR</strain>
    </source>
</reference>
<keyword evidence="4" id="KW-0732">Signal</keyword>
<name>A0AAV8VLX5_9CUCU</name>
<dbReference type="Proteomes" id="UP001159042">
    <property type="component" value="Unassembled WGS sequence"/>
</dbReference>